<proteinExistence type="predicted"/>
<feature type="transmembrane region" description="Helical" evidence="1">
    <location>
        <begin position="32"/>
        <end position="51"/>
    </location>
</feature>
<sequence length="74" mass="8095">MDTLLSILQTSTLIATSMLSIAAFLPLIYHIGILLALPFGTILCTAIFEAWDISPSPQQQDLQHLHKVFAGMLV</sequence>
<keyword evidence="1" id="KW-0812">Transmembrane</keyword>
<evidence type="ECO:0000256" key="1">
    <source>
        <dbReference type="SAM" id="Phobius"/>
    </source>
</evidence>
<evidence type="ECO:0000313" key="3">
    <source>
        <dbReference type="Proteomes" id="UP000305064"/>
    </source>
</evidence>
<protein>
    <submittedName>
        <fullName evidence="2">Uncharacterized protein</fullName>
    </submittedName>
</protein>
<gene>
    <name evidence="2" type="ORF">D6C94_04716</name>
</gene>
<reference evidence="2 3" key="1">
    <citation type="submission" date="2018-10" db="EMBL/GenBank/DDBJ databases">
        <title>Fifty Aureobasidium pullulans genomes reveal a recombining polyextremotolerant generalist.</title>
        <authorList>
            <person name="Gostincar C."/>
            <person name="Turk M."/>
            <person name="Zajc J."/>
            <person name="Gunde-Cimerman N."/>
        </authorList>
    </citation>
    <scope>NUCLEOTIDE SEQUENCE [LARGE SCALE GENOMIC DNA]</scope>
    <source>
        <strain evidence="2 3">EXF-4256</strain>
    </source>
</reference>
<comment type="caution">
    <text evidence="2">The sequence shown here is derived from an EMBL/GenBank/DDBJ whole genome shotgun (WGS) entry which is preliminary data.</text>
</comment>
<keyword evidence="1" id="KW-1133">Transmembrane helix</keyword>
<evidence type="ECO:0000313" key="2">
    <source>
        <dbReference type="EMBL" id="THY74613.1"/>
    </source>
</evidence>
<accession>A0A4S9UY43</accession>
<dbReference type="Proteomes" id="UP000305064">
    <property type="component" value="Unassembled WGS sequence"/>
</dbReference>
<keyword evidence="1" id="KW-0472">Membrane</keyword>
<name>A0A4S9UY43_AURPU</name>
<organism evidence="2 3">
    <name type="scientific">Aureobasidium pullulans</name>
    <name type="common">Black yeast</name>
    <name type="synonym">Pullularia pullulans</name>
    <dbReference type="NCBI Taxonomy" id="5580"/>
    <lineage>
        <taxon>Eukaryota</taxon>
        <taxon>Fungi</taxon>
        <taxon>Dikarya</taxon>
        <taxon>Ascomycota</taxon>
        <taxon>Pezizomycotina</taxon>
        <taxon>Dothideomycetes</taxon>
        <taxon>Dothideomycetidae</taxon>
        <taxon>Dothideales</taxon>
        <taxon>Saccotheciaceae</taxon>
        <taxon>Aureobasidium</taxon>
    </lineage>
</organism>
<dbReference type="AlphaFoldDB" id="A0A4S9UY43"/>
<dbReference type="EMBL" id="QZBJ01000027">
    <property type="protein sequence ID" value="THY74613.1"/>
    <property type="molecule type" value="Genomic_DNA"/>
</dbReference>